<feature type="domain" description="ATPase AAA-type core" evidence="2">
    <location>
        <begin position="39"/>
        <end position="154"/>
    </location>
</feature>
<protein>
    <recommendedName>
        <fullName evidence="2">ATPase AAA-type core domain-containing protein</fullName>
    </recommendedName>
</protein>
<dbReference type="CDD" id="cd00009">
    <property type="entry name" value="AAA"/>
    <property type="match status" value="1"/>
</dbReference>
<dbReference type="InterPro" id="IPR027417">
    <property type="entry name" value="P-loop_NTPase"/>
</dbReference>
<dbReference type="Gene3D" id="3.40.50.300">
    <property type="entry name" value="P-loop containing nucleotide triphosphate hydrolases"/>
    <property type="match status" value="1"/>
</dbReference>
<dbReference type="SUPFAM" id="SSF52540">
    <property type="entry name" value="P-loop containing nucleoside triphosphate hydrolases"/>
    <property type="match status" value="1"/>
</dbReference>
<dbReference type="Pfam" id="PF00004">
    <property type="entry name" value="AAA"/>
    <property type="match status" value="1"/>
</dbReference>
<dbReference type="PANTHER" id="PTHR23389:SF6">
    <property type="entry name" value="REPLICATION FACTOR C SUBUNIT 1"/>
    <property type="match status" value="1"/>
</dbReference>
<dbReference type="PANTHER" id="PTHR23389">
    <property type="entry name" value="CHROMOSOME TRANSMISSION FIDELITY FACTOR 18"/>
    <property type="match status" value="1"/>
</dbReference>
<evidence type="ECO:0000259" key="2">
    <source>
        <dbReference type="Pfam" id="PF00004"/>
    </source>
</evidence>
<dbReference type="GO" id="GO:0005524">
    <property type="term" value="F:ATP binding"/>
    <property type="evidence" value="ECO:0007669"/>
    <property type="project" value="InterPro"/>
</dbReference>
<organism evidence="3">
    <name type="scientific">viral metagenome</name>
    <dbReference type="NCBI Taxonomy" id="1070528"/>
    <lineage>
        <taxon>unclassified sequences</taxon>
        <taxon>metagenomes</taxon>
        <taxon>organismal metagenomes</taxon>
    </lineage>
</organism>
<dbReference type="EMBL" id="MN740707">
    <property type="protein sequence ID" value="QHU09286.1"/>
    <property type="molecule type" value="Genomic_DNA"/>
</dbReference>
<dbReference type="GO" id="GO:0016887">
    <property type="term" value="F:ATP hydrolysis activity"/>
    <property type="evidence" value="ECO:0007669"/>
    <property type="project" value="InterPro"/>
</dbReference>
<name>A0A6C0JWU9_9ZZZZ</name>
<proteinExistence type="predicted"/>
<dbReference type="InterPro" id="IPR003959">
    <property type="entry name" value="ATPase_AAA_core"/>
</dbReference>
<keyword evidence="1" id="KW-0235">DNA replication</keyword>
<sequence>MDTTDLNYILKREQCVNALIHFLAQFKERTDNSFKRGAYVYGEPGIGKTCFVENILKDLNYDVIKYDSSDIRNNVVIENIASNNMSNHNIMSLFQNNRKPIAIIMDEIDGMNNGDKGGLSALIKLIRKKKTKKQQNELSSCIPIICINNHHHDKKIKELMKACVLIDLHTPTNLQIQSLIIKYMVDIDKSILPEITRYIGNDLRKYNSVYELYIRGYKDIFDRDKLNTIFKSKIKLLDTKDITSRLFHAPLSFQEHTSSINEHDRTILGMLWHENIIDIISQQTPELSYPLYCSVLDHFCFADYTDRIIFQKQIWQLNEMNSIVKLFNTNKIYHTHCSSMKPHDIRFTKVLTKYSTEYNNYNFIQSICHAIGCDKKDVFALFTSIRTQYTDEQIYHMFEPYDITKLDIKRLYKYLNHIGCIPNVE</sequence>
<dbReference type="GO" id="GO:0006260">
    <property type="term" value="P:DNA replication"/>
    <property type="evidence" value="ECO:0007669"/>
    <property type="project" value="UniProtKB-KW"/>
</dbReference>
<accession>A0A6C0JWU9</accession>
<dbReference type="AlphaFoldDB" id="A0A6C0JWU9"/>
<reference evidence="3" key="1">
    <citation type="journal article" date="2020" name="Nature">
        <title>Giant virus diversity and host interactions through global metagenomics.</title>
        <authorList>
            <person name="Schulz F."/>
            <person name="Roux S."/>
            <person name="Paez-Espino D."/>
            <person name="Jungbluth S."/>
            <person name="Walsh D.A."/>
            <person name="Denef V.J."/>
            <person name="McMahon K.D."/>
            <person name="Konstantinidis K.T."/>
            <person name="Eloe-Fadrosh E.A."/>
            <person name="Kyrpides N.C."/>
            <person name="Woyke T."/>
        </authorList>
    </citation>
    <scope>NUCLEOTIDE SEQUENCE</scope>
    <source>
        <strain evidence="3">GVMAG-S-1074260-58</strain>
    </source>
</reference>
<evidence type="ECO:0000313" key="3">
    <source>
        <dbReference type="EMBL" id="QHU09286.1"/>
    </source>
</evidence>
<evidence type="ECO:0000256" key="1">
    <source>
        <dbReference type="ARBA" id="ARBA00022705"/>
    </source>
</evidence>